<dbReference type="InterPro" id="IPR051910">
    <property type="entry name" value="ComF/GntX_DNA_util-trans"/>
</dbReference>
<organism evidence="4">
    <name type="scientific">OCS116 cluster bacterium</name>
    <dbReference type="NCBI Taxonomy" id="2030921"/>
    <lineage>
        <taxon>Bacteria</taxon>
        <taxon>Pseudomonadati</taxon>
        <taxon>Pseudomonadota</taxon>
        <taxon>Alphaproteobacteria</taxon>
        <taxon>OCS116 cluster</taxon>
    </lineage>
</organism>
<protein>
    <submittedName>
        <fullName evidence="4">Amidophosphoribosyltransferase</fullName>
    </submittedName>
</protein>
<accession>A0A2A4Z3Z3</accession>
<reference evidence="4" key="2">
    <citation type="journal article" date="2018" name="ISME J.">
        <title>A dynamic microbial community with high functional redundancy inhabits the cold, oxic subseafloor aquifer.</title>
        <authorList>
            <person name="Tully B.J."/>
            <person name="Wheat C.G."/>
            <person name="Glazer B.T."/>
            <person name="Huber J.A."/>
        </authorList>
    </citation>
    <scope>NUCLEOTIDE SEQUENCE</scope>
    <source>
        <strain evidence="4">NORP83</strain>
    </source>
</reference>
<evidence type="ECO:0000259" key="3">
    <source>
        <dbReference type="Pfam" id="PF18912"/>
    </source>
</evidence>
<evidence type="ECO:0000313" key="4">
    <source>
        <dbReference type="EMBL" id="PCJ01641.1"/>
    </source>
</evidence>
<dbReference type="InterPro" id="IPR029057">
    <property type="entry name" value="PRTase-like"/>
</dbReference>
<feature type="domain" description="Double zinc ribbon" evidence="3">
    <location>
        <begin position="8"/>
        <end position="55"/>
    </location>
</feature>
<dbReference type="SUPFAM" id="SSF53271">
    <property type="entry name" value="PRTase-like"/>
    <property type="match status" value="1"/>
</dbReference>
<evidence type="ECO:0000256" key="1">
    <source>
        <dbReference type="ARBA" id="ARBA00008007"/>
    </source>
</evidence>
<dbReference type="EMBL" id="NVUS01000007">
    <property type="protein sequence ID" value="PCJ01641.1"/>
    <property type="molecule type" value="Genomic_DNA"/>
</dbReference>
<dbReference type="PANTHER" id="PTHR47505">
    <property type="entry name" value="DNA UTILIZATION PROTEIN YHGH"/>
    <property type="match status" value="1"/>
</dbReference>
<comment type="similarity">
    <text evidence="1">Belongs to the ComF/GntX family.</text>
</comment>
<reference key="1">
    <citation type="submission" date="2017-08" db="EMBL/GenBank/DDBJ databases">
        <title>A dynamic microbial community with high functional redundancy inhabits the cold, oxic subseafloor aquifer.</title>
        <authorList>
            <person name="Tully B.J."/>
            <person name="Wheat C.G."/>
            <person name="Glazer B.T."/>
            <person name="Huber J.A."/>
        </authorList>
    </citation>
    <scope>NUCLEOTIDE SEQUENCE [LARGE SCALE GENOMIC DNA]</scope>
</reference>
<keyword evidence="4" id="KW-0328">Glycosyltransferase</keyword>
<name>A0A2A4Z3Z3_9PROT</name>
<proteinExistence type="inferred from homology"/>
<dbReference type="Gene3D" id="3.40.50.2020">
    <property type="match status" value="1"/>
</dbReference>
<dbReference type="GO" id="GO:0016757">
    <property type="term" value="F:glycosyltransferase activity"/>
    <property type="evidence" value="ECO:0007669"/>
    <property type="project" value="UniProtKB-KW"/>
</dbReference>
<dbReference type="Pfam" id="PF00156">
    <property type="entry name" value="Pribosyltran"/>
    <property type="match status" value="1"/>
</dbReference>
<dbReference type="CDD" id="cd06223">
    <property type="entry name" value="PRTases_typeI"/>
    <property type="match status" value="1"/>
</dbReference>
<dbReference type="PANTHER" id="PTHR47505:SF1">
    <property type="entry name" value="DNA UTILIZATION PROTEIN YHGH"/>
    <property type="match status" value="1"/>
</dbReference>
<gene>
    <name evidence="4" type="ORF">COB13_07205</name>
</gene>
<sequence>MTILNHIINFLNPPKCMACHTHISDQVGLCMVCWADMQFIQAPICDVTGTPLPHDSGENILSLEALSDPPRYDKARVALKFNAHARRLIHKLKYHDQQHIAPLMAKMMLHAARDLFVDGDAAIVCPVPLHHWRYFRRRFNQADLLARQVAQQSQAAYMPKLIKRIRSTKTQVGLTREERQKNVKGAFVLNAKWVEQARGKTIFIVDDVITTGATVDEIARCLKAEGLAPVYTLAFAKVIHQKVI</sequence>
<keyword evidence="4" id="KW-0808">Transferase</keyword>
<dbReference type="InterPro" id="IPR000836">
    <property type="entry name" value="PRTase_dom"/>
</dbReference>
<dbReference type="Pfam" id="PF18912">
    <property type="entry name" value="DZR_2"/>
    <property type="match status" value="1"/>
</dbReference>
<comment type="caution">
    <text evidence="4">The sequence shown here is derived from an EMBL/GenBank/DDBJ whole genome shotgun (WGS) entry which is preliminary data.</text>
</comment>
<evidence type="ECO:0000259" key="2">
    <source>
        <dbReference type="Pfam" id="PF00156"/>
    </source>
</evidence>
<dbReference type="AlphaFoldDB" id="A0A2A4Z3Z3"/>
<dbReference type="InterPro" id="IPR044005">
    <property type="entry name" value="DZR_2"/>
</dbReference>
<feature type="domain" description="Phosphoribosyltransferase" evidence="2">
    <location>
        <begin position="173"/>
        <end position="236"/>
    </location>
</feature>